<evidence type="ECO:0000256" key="3">
    <source>
        <dbReference type="ARBA" id="ARBA00022692"/>
    </source>
</evidence>
<evidence type="ECO:0000313" key="8">
    <source>
        <dbReference type="EMBL" id="RXI04515.1"/>
    </source>
</evidence>
<evidence type="ECO:0000256" key="2">
    <source>
        <dbReference type="ARBA" id="ARBA00006840"/>
    </source>
</evidence>
<dbReference type="InterPro" id="IPR044991">
    <property type="entry name" value="TET_plant"/>
</dbReference>
<dbReference type="PANTHER" id="PTHR32191">
    <property type="entry name" value="TETRASPANIN-8-RELATED"/>
    <property type="match status" value="1"/>
</dbReference>
<proteinExistence type="inferred from homology"/>
<evidence type="ECO:0000256" key="7">
    <source>
        <dbReference type="SAM" id="Phobius"/>
    </source>
</evidence>
<feature type="compositionally biased region" description="Polar residues" evidence="6">
    <location>
        <begin position="27"/>
        <end position="44"/>
    </location>
</feature>
<evidence type="ECO:0000256" key="5">
    <source>
        <dbReference type="ARBA" id="ARBA00023136"/>
    </source>
</evidence>
<feature type="transmembrane region" description="Helical" evidence="7">
    <location>
        <begin position="77"/>
        <end position="99"/>
    </location>
</feature>
<comment type="caution">
    <text evidence="8">The sequence shown here is derived from an EMBL/GenBank/DDBJ whole genome shotgun (WGS) entry which is preliminary data.</text>
</comment>
<feature type="compositionally biased region" description="Polar residues" evidence="6">
    <location>
        <begin position="1"/>
        <end position="10"/>
    </location>
</feature>
<dbReference type="GO" id="GO:0016020">
    <property type="term" value="C:membrane"/>
    <property type="evidence" value="ECO:0007669"/>
    <property type="project" value="UniProtKB-SubCell"/>
</dbReference>
<comment type="similarity">
    <text evidence="2">Belongs to the tetraspanin (TM4SF) family.</text>
</comment>
<feature type="transmembrane region" description="Helical" evidence="7">
    <location>
        <begin position="308"/>
        <end position="328"/>
    </location>
</feature>
<dbReference type="AlphaFoldDB" id="A0A498KFI2"/>
<name>A0A498KFI2_MALDO</name>
<keyword evidence="3 7" id="KW-0812">Transmembrane</keyword>
<protein>
    <recommendedName>
        <fullName evidence="10">Tetraspanin-3-like</fullName>
    </recommendedName>
</protein>
<evidence type="ECO:0000313" key="9">
    <source>
        <dbReference type="Proteomes" id="UP000290289"/>
    </source>
</evidence>
<gene>
    <name evidence="8" type="ORF">DVH24_038789</name>
</gene>
<evidence type="ECO:0000256" key="6">
    <source>
        <dbReference type="SAM" id="MobiDB-lite"/>
    </source>
</evidence>
<evidence type="ECO:0008006" key="10">
    <source>
        <dbReference type="Google" id="ProtNLM"/>
    </source>
</evidence>
<keyword evidence="5 7" id="KW-0472">Membrane</keyword>
<organism evidence="8 9">
    <name type="scientific">Malus domestica</name>
    <name type="common">Apple</name>
    <name type="synonym">Pyrus malus</name>
    <dbReference type="NCBI Taxonomy" id="3750"/>
    <lineage>
        <taxon>Eukaryota</taxon>
        <taxon>Viridiplantae</taxon>
        <taxon>Streptophyta</taxon>
        <taxon>Embryophyta</taxon>
        <taxon>Tracheophyta</taxon>
        <taxon>Spermatophyta</taxon>
        <taxon>Magnoliopsida</taxon>
        <taxon>eudicotyledons</taxon>
        <taxon>Gunneridae</taxon>
        <taxon>Pentapetalae</taxon>
        <taxon>rosids</taxon>
        <taxon>fabids</taxon>
        <taxon>Rosales</taxon>
        <taxon>Rosaceae</taxon>
        <taxon>Amygdaloideae</taxon>
        <taxon>Maleae</taxon>
        <taxon>Malus</taxon>
    </lineage>
</organism>
<keyword evidence="9" id="KW-1185">Reference proteome</keyword>
<dbReference type="Proteomes" id="UP000290289">
    <property type="component" value="Chromosome 3"/>
</dbReference>
<feature type="transmembrane region" description="Helical" evidence="7">
    <location>
        <begin position="143"/>
        <end position="166"/>
    </location>
</feature>
<reference evidence="8 9" key="1">
    <citation type="submission" date="2018-10" db="EMBL/GenBank/DDBJ databases">
        <title>A high-quality apple genome assembly.</title>
        <authorList>
            <person name="Hu J."/>
        </authorList>
    </citation>
    <scope>NUCLEOTIDE SEQUENCE [LARGE SCALE GENOMIC DNA]</scope>
    <source>
        <strain evidence="9">cv. HFTH1</strain>
        <tissue evidence="8">Young leaf</tissue>
    </source>
</reference>
<accession>A0A498KFI2</accession>
<sequence length="355" mass="40050">MQLITCQQLRESTHHISDPHSKPKNPYKTNTTARPHQNFKQTSEVQSKQSCSGVEVEKTKPRRKKRLKKIMRTSNHLIGLLNFITFLLSIPILGGGIWLSSRANNTDCLKFLQWPLIVIGVAIMVVSLAGFAGACYRNTFLMWAYLFVMFFIIAALIGFIIFAYAVTDKGSGKPVMNRAYLDYYLQDYSGWLEERVADNSYWGKIASCVRDSKTCKKMGRTMNGVPETADMFYNRKLNPIQSGCCKPPTECGYSYVNETTWTAGGGLVGTNPDCTMWSNDQEQLCYSCNSCKAGVLASIKKSWRKVSVINIVVLITLVIFYVIGCAAFRNNRRMDNDEPYGEARMTKSRPSAFQL</sequence>
<dbReference type="GO" id="GO:0009734">
    <property type="term" value="P:auxin-activated signaling pathway"/>
    <property type="evidence" value="ECO:0007669"/>
    <property type="project" value="InterPro"/>
</dbReference>
<comment type="subcellular location">
    <subcellularLocation>
        <location evidence="1">Membrane</location>
        <topology evidence="1">Multi-pass membrane protein</topology>
    </subcellularLocation>
</comment>
<feature type="transmembrane region" description="Helical" evidence="7">
    <location>
        <begin position="111"/>
        <end position="136"/>
    </location>
</feature>
<dbReference type="InterPro" id="IPR018499">
    <property type="entry name" value="Tetraspanin/Peripherin"/>
</dbReference>
<dbReference type="Pfam" id="PF00335">
    <property type="entry name" value="Tetraspanin"/>
    <property type="match status" value="1"/>
</dbReference>
<dbReference type="PRINTS" id="PR00259">
    <property type="entry name" value="TMFOUR"/>
</dbReference>
<keyword evidence="4 7" id="KW-1133">Transmembrane helix</keyword>
<evidence type="ECO:0000256" key="4">
    <source>
        <dbReference type="ARBA" id="ARBA00022989"/>
    </source>
</evidence>
<dbReference type="EMBL" id="RDQH01000329">
    <property type="protein sequence ID" value="RXI04515.1"/>
    <property type="molecule type" value="Genomic_DNA"/>
</dbReference>
<evidence type="ECO:0000256" key="1">
    <source>
        <dbReference type="ARBA" id="ARBA00004141"/>
    </source>
</evidence>
<feature type="compositionally biased region" description="Basic and acidic residues" evidence="6">
    <location>
        <begin position="11"/>
        <end position="21"/>
    </location>
</feature>
<feature type="region of interest" description="Disordered" evidence="6">
    <location>
        <begin position="1"/>
        <end position="44"/>
    </location>
</feature>